<protein>
    <submittedName>
        <fullName evidence="1">Uncharacterized protein</fullName>
    </submittedName>
</protein>
<reference evidence="1 2" key="1">
    <citation type="submission" date="2023-01" db="EMBL/GenBank/DDBJ databases">
        <title>Novel species of the genus Vogesella isolated from rivers.</title>
        <authorList>
            <person name="Lu H."/>
        </authorList>
    </citation>
    <scope>NUCLEOTIDE SEQUENCE [LARGE SCALE GENOMIC DNA]</scope>
    <source>
        <strain evidence="1 2">SH7W</strain>
    </source>
</reference>
<dbReference type="Proteomes" id="UP001221566">
    <property type="component" value="Unassembled WGS sequence"/>
</dbReference>
<accession>A0ABT5I8S6</accession>
<organism evidence="1 2">
    <name type="scientific">Vogesella indigofera</name>
    <name type="common">Pseudomonas indigofera</name>
    <dbReference type="NCBI Taxonomy" id="45465"/>
    <lineage>
        <taxon>Bacteria</taxon>
        <taxon>Pseudomonadati</taxon>
        <taxon>Pseudomonadota</taxon>
        <taxon>Betaproteobacteria</taxon>
        <taxon>Neisseriales</taxon>
        <taxon>Chromobacteriaceae</taxon>
        <taxon>Vogesella</taxon>
    </lineage>
</organism>
<evidence type="ECO:0000313" key="2">
    <source>
        <dbReference type="Proteomes" id="UP001221566"/>
    </source>
</evidence>
<keyword evidence="2" id="KW-1185">Reference proteome</keyword>
<evidence type="ECO:0000313" key="1">
    <source>
        <dbReference type="EMBL" id="MDC7692570.1"/>
    </source>
</evidence>
<sequence length="405" mass="45687">MSISANFPHQLALLVIALQTDKLPICEHLEDPTEKSLVASLMTYMNNRDFRTPITIARKTLGEQIRVKRSTLFTKLRSLKEKGLLQDVTGEKPIRFTDKAIALMQLEWTKQADRWKEKNKGGKERTPNFKVGRSSFPADLVPLINRGITESQMRGLMCEAKKAGRKLQTVLQQFEEVLSKYEGKVLFLVTRSILRNPDKYLKSAKNANFGLSLASHDHQMLASAADNATCILHAGEQLKLIDNVWHFADAKTEGMLKPITLEAVAALRARMRDLVSAYVSAHPDFVVRHDATLGISSYVDLDASNDTLCAYRTIHHRSGEQKTLMTPWHAAYSALPYAARTILPDGPVRDRRIGKLLIFRGIRYLVDTIDNTVAMLRVLTGKNAGRYCNLPVHELNNPEVQWERS</sequence>
<comment type="caution">
    <text evidence="1">The sequence shown here is derived from an EMBL/GenBank/DDBJ whole genome shotgun (WGS) entry which is preliminary data.</text>
</comment>
<proteinExistence type="predicted"/>
<gene>
    <name evidence="1" type="ORF">PQU93_17550</name>
</gene>
<name>A0ABT5I8S6_VOGIN</name>
<dbReference type="RefSeq" id="WP_272804152.1">
    <property type="nucleotide sequence ID" value="NZ_JAQQKY010000016.1"/>
</dbReference>
<dbReference type="EMBL" id="JAQQKY010000016">
    <property type="protein sequence ID" value="MDC7692570.1"/>
    <property type="molecule type" value="Genomic_DNA"/>
</dbReference>